<dbReference type="Gene3D" id="1.10.10.10">
    <property type="entry name" value="Winged helix-like DNA-binding domain superfamily/Winged helix DNA-binding domain"/>
    <property type="match status" value="1"/>
</dbReference>
<dbReference type="SUPFAM" id="SSF46785">
    <property type="entry name" value="Winged helix' DNA-binding domain"/>
    <property type="match status" value="1"/>
</dbReference>
<protein>
    <submittedName>
        <fullName evidence="2">BadM/Rrf2 family transcriptional regulator</fullName>
    </submittedName>
</protein>
<evidence type="ECO:0000313" key="2">
    <source>
        <dbReference type="EMBL" id="TDX99298.1"/>
    </source>
</evidence>
<organism evidence="2 3">
    <name type="scientific">Thiohalophilus thiocyanatoxydans</name>
    <dbReference type="NCBI Taxonomy" id="381308"/>
    <lineage>
        <taxon>Bacteria</taxon>
        <taxon>Pseudomonadati</taxon>
        <taxon>Pseudomonadota</taxon>
        <taxon>Gammaproteobacteria</taxon>
        <taxon>Thiohalomonadales</taxon>
        <taxon>Thiohalophilaceae</taxon>
        <taxon>Thiohalophilus</taxon>
    </lineage>
</organism>
<sequence length="142" mass="15714">MKLSSRADYAAKAMLELTMSPDRPVTLAYLAHTQNISISYLEQIFALLRKHELVRSVRGPGGGYVLNKNIDEISVGDIVKAIDLPEKEKAKDNVPTGHGAPESAHLWKELSSMVYDYLSSVSLRDIHEEHKKHSGDKSSQAA</sequence>
<keyword evidence="1" id="KW-0238">DNA-binding</keyword>
<gene>
    <name evidence="2" type="ORF">EDC23_2508</name>
</gene>
<dbReference type="Pfam" id="PF02082">
    <property type="entry name" value="Rrf2"/>
    <property type="match status" value="1"/>
</dbReference>
<name>A0A4R8IPH4_9GAMM</name>
<dbReference type="OrthoDB" id="9808360at2"/>
<comment type="caution">
    <text evidence="2">The sequence shown here is derived from an EMBL/GenBank/DDBJ whole genome shotgun (WGS) entry which is preliminary data.</text>
</comment>
<reference evidence="2 3" key="1">
    <citation type="submission" date="2019-03" db="EMBL/GenBank/DDBJ databases">
        <title>Genomic Encyclopedia of Type Strains, Phase IV (KMG-IV): sequencing the most valuable type-strain genomes for metagenomic binning, comparative biology and taxonomic classification.</title>
        <authorList>
            <person name="Goeker M."/>
        </authorList>
    </citation>
    <scope>NUCLEOTIDE SEQUENCE [LARGE SCALE GENOMIC DNA]</scope>
    <source>
        <strain evidence="2 3">DSM 16326</strain>
    </source>
</reference>
<dbReference type="EMBL" id="SOQX01000008">
    <property type="protein sequence ID" value="TDX99298.1"/>
    <property type="molecule type" value="Genomic_DNA"/>
</dbReference>
<dbReference type="GO" id="GO:0005829">
    <property type="term" value="C:cytosol"/>
    <property type="evidence" value="ECO:0007669"/>
    <property type="project" value="TreeGrafter"/>
</dbReference>
<dbReference type="GO" id="GO:0003700">
    <property type="term" value="F:DNA-binding transcription factor activity"/>
    <property type="evidence" value="ECO:0007669"/>
    <property type="project" value="TreeGrafter"/>
</dbReference>
<keyword evidence="3" id="KW-1185">Reference proteome</keyword>
<dbReference type="InterPro" id="IPR036388">
    <property type="entry name" value="WH-like_DNA-bd_sf"/>
</dbReference>
<dbReference type="InterPro" id="IPR036390">
    <property type="entry name" value="WH_DNA-bd_sf"/>
</dbReference>
<dbReference type="InterPro" id="IPR000944">
    <property type="entry name" value="Tscrpt_reg_Rrf2"/>
</dbReference>
<dbReference type="AlphaFoldDB" id="A0A4R8IPH4"/>
<accession>A0A4R8IPH4</accession>
<dbReference type="RefSeq" id="WP_134085037.1">
    <property type="nucleotide sequence ID" value="NZ_SOQX01000008.1"/>
</dbReference>
<evidence type="ECO:0000313" key="3">
    <source>
        <dbReference type="Proteomes" id="UP000294914"/>
    </source>
</evidence>
<dbReference type="PROSITE" id="PS51197">
    <property type="entry name" value="HTH_RRF2_2"/>
    <property type="match status" value="1"/>
</dbReference>
<dbReference type="Proteomes" id="UP000294914">
    <property type="component" value="Unassembled WGS sequence"/>
</dbReference>
<evidence type="ECO:0000256" key="1">
    <source>
        <dbReference type="ARBA" id="ARBA00023125"/>
    </source>
</evidence>
<dbReference type="PANTHER" id="PTHR33221">
    <property type="entry name" value="WINGED HELIX-TURN-HELIX TRANSCRIPTIONAL REGULATOR, RRF2 FAMILY"/>
    <property type="match status" value="1"/>
</dbReference>
<dbReference type="PANTHER" id="PTHR33221:SF5">
    <property type="entry name" value="HTH-TYPE TRANSCRIPTIONAL REGULATOR ISCR"/>
    <property type="match status" value="1"/>
</dbReference>
<proteinExistence type="predicted"/>
<dbReference type="NCBIfam" id="TIGR00738">
    <property type="entry name" value="rrf2_super"/>
    <property type="match status" value="1"/>
</dbReference>
<dbReference type="GO" id="GO:0003677">
    <property type="term" value="F:DNA binding"/>
    <property type="evidence" value="ECO:0007669"/>
    <property type="project" value="UniProtKB-KW"/>
</dbReference>